<evidence type="ECO:0000259" key="7">
    <source>
        <dbReference type="PROSITE" id="PS50262"/>
    </source>
</evidence>
<dbReference type="InterPro" id="IPR017452">
    <property type="entry name" value="GPCR_Rhodpsn_7TM"/>
</dbReference>
<dbReference type="SUPFAM" id="SSF81321">
    <property type="entry name" value="Family A G protein-coupled receptor-like"/>
    <property type="match status" value="1"/>
</dbReference>
<dbReference type="InterPro" id="IPR053352">
    <property type="entry name" value="FMRFamide_rcpt"/>
</dbReference>
<keyword evidence="3 6" id="KW-1133">Transmembrane helix</keyword>
<keyword evidence="4 6" id="KW-0472">Membrane</keyword>
<dbReference type="PANTHER" id="PTHR47323:SF6">
    <property type="entry name" value="G-PROTEIN COUPLED RECEPTORS FAMILY 1 PROFILE DOMAIN-CONTAINING PROTEIN"/>
    <property type="match status" value="1"/>
</dbReference>
<reference evidence="8 9" key="2">
    <citation type="submission" date="2018-11" db="EMBL/GenBank/DDBJ databases">
        <authorList>
            <consortium name="Pathogen Informatics"/>
        </authorList>
    </citation>
    <scope>NUCLEOTIDE SEQUENCE [LARGE SCALE GENOMIC DNA]</scope>
</reference>
<dbReference type="EMBL" id="UYRR01004360">
    <property type="protein sequence ID" value="VDK20984.1"/>
    <property type="molecule type" value="Genomic_DNA"/>
</dbReference>
<dbReference type="PROSITE" id="PS50262">
    <property type="entry name" value="G_PROTEIN_RECEP_F1_2"/>
    <property type="match status" value="1"/>
</dbReference>
<keyword evidence="2 5" id="KW-0812">Transmembrane</keyword>
<evidence type="ECO:0000256" key="4">
    <source>
        <dbReference type="ARBA" id="ARBA00023136"/>
    </source>
</evidence>
<dbReference type="Proteomes" id="UP000267096">
    <property type="component" value="Unassembled WGS sequence"/>
</dbReference>
<protein>
    <submittedName>
        <fullName evidence="10">FMRFamide receptor (inferred by orthology to a D. melanogaster protein)</fullName>
    </submittedName>
</protein>
<keyword evidence="5" id="KW-0807">Transducer</keyword>
<keyword evidence="5" id="KW-0675">Receptor</keyword>
<evidence type="ECO:0000256" key="1">
    <source>
        <dbReference type="ARBA" id="ARBA00004370"/>
    </source>
</evidence>
<dbReference type="CDD" id="cd14978">
    <property type="entry name" value="7tmA_FMRFamide_R-like"/>
    <property type="match status" value="1"/>
</dbReference>
<dbReference type="PRINTS" id="PR00237">
    <property type="entry name" value="GPCRRHODOPSN"/>
</dbReference>
<accession>A0A0M3J6G3</accession>
<name>A0A0M3J6G3_ANISI</name>
<feature type="transmembrane region" description="Helical" evidence="6">
    <location>
        <begin position="106"/>
        <end position="130"/>
    </location>
</feature>
<evidence type="ECO:0000313" key="10">
    <source>
        <dbReference type="WBParaSite" id="ASIM_0000314901-mRNA-1"/>
    </source>
</evidence>
<sequence>MHYDVYVVTGGIYRDRGVVSGNDFVKKASVVCAFVMILMCLCGAVGNSLSLYIYWGPSFRNRSINLLLAALSASDLFLCILAIPVFSITQIQVYCPGLSHYLSGHILLFAYPVTVMLQSMSVWLLVSITIDRYLAVCHPFQVRMYCTKSRAAVTILLIVLFSIAYNFVRFWEFTLSESSELATFEESIVPLLRGDHLFMLLYQNIATLITQFFLPLSVLGLLNLQASSNSQISMICVARTMLEAGVQR</sequence>
<evidence type="ECO:0000256" key="6">
    <source>
        <dbReference type="SAM" id="Phobius"/>
    </source>
</evidence>
<dbReference type="WBParaSite" id="ASIM_0000314901-mRNA-1">
    <property type="protein sequence ID" value="ASIM_0000314901-mRNA-1"/>
    <property type="gene ID" value="ASIM_0000314901"/>
</dbReference>
<dbReference type="Gene3D" id="1.20.1070.10">
    <property type="entry name" value="Rhodopsin 7-helix transmembrane proteins"/>
    <property type="match status" value="1"/>
</dbReference>
<feature type="domain" description="G-protein coupled receptors family 1 profile" evidence="7">
    <location>
        <begin position="46"/>
        <end position="248"/>
    </location>
</feature>
<feature type="transmembrane region" description="Helical" evidence="6">
    <location>
        <begin position="151"/>
        <end position="171"/>
    </location>
</feature>
<comment type="similarity">
    <text evidence="5">Belongs to the G-protein coupled receptor 1 family.</text>
</comment>
<comment type="subcellular location">
    <subcellularLocation>
        <location evidence="1">Membrane</location>
    </subcellularLocation>
</comment>
<evidence type="ECO:0000256" key="5">
    <source>
        <dbReference type="RuleBase" id="RU000688"/>
    </source>
</evidence>
<dbReference type="InterPro" id="IPR000276">
    <property type="entry name" value="GPCR_Rhodpsn"/>
</dbReference>
<dbReference type="Pfam" id="PF00001">
    <property type="entry name" value="7tm_1"/>
    <property type="match status" value="1"/>
</dbReference>
<evidence type="ECO:0000256" key="3">
    <source>
        <dbReference type="ARBA" id="ARBA00022989"/>
    </source>
</evidence>
<dbReference type="OrthoDB" id="10011262at2759"/>
<organism evidence="10">
    <name type="scientific">Anisakis simplex</name>
    <name type="common">Herring worm</name>
    <dbReference type="NCBI Taxonomy" id="6269"/>
    <lineage>
        <taxon>Eukaryota</taxon>
        <taxon>Metazoa</taxon>
        <taxon>Ecdysozoa</taxon>
        <taxon>Nematoda</taxon>
        <taxon>Chromadorea</taxon>
        <taxon>Rhabditida</taxon>
        <taxon>Spirurina</taxon>
        <taxon>Ascaridomorpha</taxon>
        <taxon>Ascaridoidea</taxon>
        <taxon>Anisakidae</taxon>
        <taxon>Anisakis</taxon>
        <taxon>Anisakis simplex complex</taxon>
    </lineage>
</organism>
<dbReference type="PANTHER" id="PTHR47323">
    <property type="entry name" value="FMRFAMIDE PEPTIDE RECEPTOR FAMILY-RELATED"/>
    <property type="match status" value="1"/>
</dbReference>
<dbReference type="GO" id="GO:0004930">
    <property type="term" value="F:G protein-coupled receptor activity"/>
    <property type="evidence" value="ECO:0007669"/>
    <property type="project" value="UniProtKB-KW"/>
</dbReference>
<gene>
    <name evidence="8" type="ORF">ASIM_LOCUS2994</name>
</gene>
<dbReference type="GO" id="GO:0016020">
    <property type="term" value="C:membrane"/>
    <property type="evidence" value="ECO:0007669"/>
    <property type="project" value="UniProtKB-SubCell"/>
</dbReference>
<keyword evidence="5" id="KW-0297">G-protein coupled receptor</keyword>
<reference evidence="10" key="1">
    <citation type="submission" date="2017-02" db="UniProtKB">
        <authorList>
            <consortium name="WormBaseParasite"/>
        </authorList>
    </citation>
    <scope>IDENTIFICATION</scope>
</reference>
<evidence type="ECO:0000313" key="9">
    <source>
        <dbReference type="Proteomes" id="UP000267096"/>
    </source>
</evidence>
<evidence type="ECO:0000256" key="2">
    <source>
        <dbReference type="ARBA" id="ARBA00022692"/>
    </source>
</evidence>
<evidence type="ECO:0000313" key="8">
    <source>
        <dbReference type="EMBL" id="VDK20984.1"/>
    </source>
</evidence>
<feature type="transmembrane region" description="Helical" evidence="6">
    <location>
        <begin position="66"/>
        <end position="86"/>
    </location>
</feature>
<proteinExistence type="inferred from homology"/>
<dbReference type="AlphaFoldDB" id="A0A0M3J6G3"/>
<feature type="transmembrane region" description="Helical" evidence="6">
    <location>
        <begin position="28"/>
        <end position="54"/>
    </location>
</feature>
<dbReference type="PROSITE" id="PS00237">
    <property type="entry name" value="G_PROTEIN_RECEP_F1_1"/>
    <property type="match status" value="1"/>
</dbReference>
<feature type="transmembrane region" description="Helical" evidence="6">
    <location>
        <begin position="200"/>
        <end position="224"/>
    </location>
</feature>
<keyword evidence="9" id="KW-1185">Reference proteome</keyword>